<dbReference type="GO" id="GO:0003677">
    <property type="term" value="F:DNA binding"/>
    <property type="evidence" value="ECO:0007669"/>
    <property type="project" value="InterPro"/>
</dbReference>
<name>Q7M408_PARLI</name>
<accession>Q7M408</accession>
<dbReference type="InterPro" id="IPR036390">
    <property type="entry name" value="WH_DNA-bd_sf"/>
</dbReference>
<dbReference type="Gene3D" id="1.10.10.10">
    <property type="entry name" value="Winged helix-like DNA-binding domain superfamily/Winged helix DNA-binding domain"/>
    <property type="match status" value="1"/>
</dbReference>
<feature type="domain" description="H15" evidence="2">
    <location>
        <begin position="15"/>
        <end position="48"/>
    </location>
</feature>
<evidence type="ECO:0000259" key="2">
    <source>
        <dbReference type="Pfam" id="PF00538"/>
    </source>
</evidence>
<dbReference type="PIR" id="S27128">
    <property type="entry name" value="S27128"/>
</dbReference>
<dbReference type="SUPFAM" id="SSF46785">
    <property type="entry name" value="Winged helix' DNA-binding domain"/>
    <property type="match status" value="1"/>
</dbReference>
<organism evidence="3">
    <name type="scientific">Paracentrotus lividus</name>
    <name type="common">Common sea urchin</name>
    <dbReference type="NCBI Taxonomy" id="7656"/>
    <lineage>
        <taxon>Eukaryota</taxon>
        <taxon>Metazoa</taxon>
        <taxon>Echinodermata</taxon>
        <taxon>Eleutherozoa</taxon>
        <taxon>Echinozoa</taxon>
        <taxon>Echinoidea</taxon>
        <taxon>Euechinoidea</taxon>
        <taxon>Echinacea</taxon>
        <taxon>Camarodonta</taxon>
        <taxon>Echinidea</taxon>
        <taxon>Echinidae</taxon>
        <taxon>Paracentrotus</taxon>
    </lineage>
</organism>
<evidence type="ECO:0000256" key="1">
    <source>
        <dbReference type="SAM" id="MobiDB-lite"/>
    </source>
</evidence>
<feature type="region of interest" description="Disordered" evidence="1">
    <location>
        <begin position="1"/>
        <end position="20"/>
    </location>
</feature>
<evidence type="ECO:0000313" key="3">
    <source>
        <dbReference type="PIR" id="S27128"/>
    </source>
</evidence>
<proteinExistence type="predicted"/>
<feature type="non-terminal residue" evidence="3">
    <location>
        <position position="48"/>
    </location>
</feature>
<dbReference type="GO" id="GO:0000786">
    <property type="term" value="C:nucleosome"/>
    <property type="evidence" value="ECO:0007669"/>
    <property type="project" value="InterPro"/>
</dbReference>
<sequence>PGSPQKRAASPRKSNVLAPHVRRALRNGVASGALKQVTGTGASGRFRV</sequence>
<protein>
    <submittedName>
        <fullName evidence="3">Histone H1</fullName>
    </submittedName>
</protein>
<dbReference type="InterPro" id="IPR005818">
    <property type="entry name" value="Histone_H1/H5_H15"/>
</dbReference>
<dbReference type="GO" id="GO:0006334">
    <property type="term" value="P:nucleosome assembly"/>
    <property type="evidence" value="ECO:0007669"/>
    <property type="project" value="InterPro"/>
</dbReference>
<dbReference type="AlphaFoldDB" id="Q7M408"/>
<reference evidence="3" key="1">
    <citation type="journal article" date="1992" name="Nature">
        <title>Stabilization of sea urchin flagellar microtubules by histone H1.</title>
        <authorList>
            <person name="Multigner L."/>
            <person name="Gagnon J."/>
            <person name="Van Dorsselaer A."/>
            <person name="Job D."/>
        </authorList>
    </citation>
    <scope>PROTEIN SEQUENCE</scope>
</reference>
<dbReference type="InterPro" id="IPR036388">
    <property type="entry name" value="WH-like_DNA-bd_sf"/>
</dbReference>
<feature type="non-terminal residue" evidence="3">
    <location>
        <position position="1"/>
    </location>
</feature>
<dbReference type="Pfam" id="PF00538">
    <property type="entry name" value="Linker_histone"/>
    <property type="match status" value="1"/>
</dbReference>